<feature type="region of interest" description="Disordered" evidence="1">
    <location>
        <begin position="475"/>
        <end position="494"/>
    </location>
</feature>
<dbReference type="OrthoDB" id="5313079at2759"/>
<accession>A0A8H6UDR5</accession>
<gene>
    <name evidence="3" type="ORF">CNMCM5793_000234</name>
    <name evidence="4" type="ORF">CNMCM6106_000497</name>
</gene>
<dbReference type="InterPro" id="IPR044926">
    <property type="entry name" value="RGS_subdomain_2"/>
</dbReference>
<reference evidence="3" key="1">
    <citation type="submission" date="2020-06" db="EMBL/GenBank/DDBJ databases">
        <title>Draft genome sequences of strains closely related to Aspergillus parafelis and Aspergillus hiratsukae.</title>
        <authorList>
            <person name="Dos Santos R.A.C."/>
            <person name="Rivero-Menendez O."/>
            <person name="Steenwyk J.L."/>
            <person name="Mead M.E."/>
            <person name="Goldman G.H."/>
            <person name="Alastruey-Izquierdo A."/>
            <person name="Rokas A."/>
        </authorList>
    </citation>
    <scope>NUCLEOTIDE SEQUENCE</scope>
    <source>
        <strain evidence="3">CNM-CM5793</strain>
        <strain evidence="4">CNM-CM6106</strain>
    </source>
</reference>
<feature type="transmembrane region" description="Helical" evidence="2">
    <location>
        <begin position="236"/>
        <end position="260"/>
    </location>
</feature>
<evidence type="ECO:0000313" key="4">
    <source>
        <dbReference type="EMBL" id="KAF7163642.1"/>
    </source>
</evidence>
<feature type="transmembrane region" description="Helical" evidence="2">
    <location>
        <begin position="22"/>
        <end position="44"/>
    </location>
</feature>
<evidence type="ECO:0000256" key="1">
    <source>
        <dbReference type="SAM" id="MobiDB-lite"/>
    </source>
</evidence>
<organism evidence="3 5">
    <name type="scientific">Aspergillus hiratsukae</name>
    <dbReference type="NCBI Taxonomy" id="1194566"/>
    <lineage>
        <taxon>Eukaryota</taxon>
        <taxon>Fungi</taxon>
        <taxon>Dikarya</taxon>
        <taxon>Ascomycota</taxon>
        <taxon>Pezizomycotina</taxon>
        <taxon>Eurotiomycetes</taxon>
        <taxon>Eurotiomycetidae</taxon>
        <taxon>Eurotiales</taxon>
        <taxon>Aspergillaceae</taxon>
        <taxon>Aspergillus</taxon>
        <taxon>Aspergillus subgen. Fumigati</taxon>
    </lineage>
</organism>
<dbReference type="AlphaFoldDB" id="A0A8H6UDR5"/>
<dbReference type="EMBL" id="JACBAF010002205">
    <property type="protein sequence ID" value="KAF7163642.1"/>
    <property type="molecule type" value="Genomic_DNA"/>
</dbReference>
<feature type="transmembrane region" description="Helical" evidence="2">
    <location>
        <begin position="272"/>
        <end position="293"/>
    </location>
</feature>
<evidence type="ECO:0008006" key="6">
    <source>
        <dbReference type="Google" id="ProtNLM"/>
    </source>
</evidence>
<dbReference type="Proteomes" id="UP000662466">
    <property type="component" value="Unassembled WGS sequence"/>
</dbReference>
<protein>
    <recommendedName>
        <fullName evidence="6">RGS domain-containing protein</fullName>
    </recommendedName>
</protein>
<name>A0A8H6UDR5_9EURO</name>
<proteinExistence type="predicted"/>
<feature type="transmembrane region" description="Helical" evidence="2">
    <location>
        <begin position="152"/>
        <end position="173"/>
    </location>
</feature>
<dbReference type="EMBL" id="JACBAD010002024">
    <property type="protein sequence ID" value="KAF7122277.1"/>
    <property type="molecule type" value="Genomic_DNA"/>
</dbReference>
<comment type="caution">
    <text evidence="3">The sequence shown here is derived from an EMBL/GenBank/DDBJ whole genome shotgun (WGS) entry which is preliminary data.</text>
</comment>
<feature type="transmembrane region" description="Helical" evidence="2">
    <location>
        <begin position="87"/>
        <end position="105"/>
    </location>
</feature>
<feature type="transmembrane region" description="Helical" evidence="2">
    <location>
        <begin position="205"/>
        <end position="224"/>
    </location>
</feature>
<dbReference type="Gene3D" id="1.10.167.10">
    <property type="entry name" value="Regulator of G-protein Signalling 4, domain 2"/>
    <property type="match status" value="1"/>
</dbReference>
<sequence>MGSELGITPDTKPEAVYSPVSIWWATWAGVWTILVACGMAYLIVRRDTPILRIRGLSLSLSAIILLHLYYAPVQFGTMIGPIMPGDAQFWIMGTLLPCGIALFHASNSRFLYVAKLQEKFVYNDRQFNTFPPNRRKTGLIARFQRLDYNTRILALVAVGMVGQILLTIIMWLISRKWHPTWGIPGTEVTGPKMAQLSAMGRGWEWWPSIFWQLFWAWIFAPIILWKSRNIRDTHGWRVQTIGCAIANLPGAPLWLISIYVPAFEKVNQVWLPPQWICASILVMEIFTVFLPCWEVMRHQSLRKETLDAIAQWEEKNKTNSSESKSMAETATLVESIMTGIKSTNGSVQTNHSRDSILTMGALEYALEKDPAPLQRFSALSDFSGENIAFLTSVAEWKESFPKSIRENTAPRDSNTEDLIRERFNRALRIYAEFISTTHAEFPINISSQDLRKLQDVFEGPARIMYGDEREVVDPATPFDTFKPPASPTYSNNSQKELQSSVTAIHDRVQYWGDVPASFGPSVFDDAEKSIKYLVLTNTWPKFIKNRTSSINSGKTMHGGMNV</sequence>
<dbReference type="InterPro" id="IPR036305">
    <property type="entry name" value="RGS_sf"/>
</dbReference>
<keyword evidence="5" id="KW-1185">Reference proteome</keyword>
<keyword evidence="2" id="KW-0812">Transmembrane</keyword>
<evidence type="ECO:0000256" key="2">
    <source>
        <dbReference type="SAM" id="Phobius"/>
    </source>
</evidence>
<keyword evidence="2" id="KW-1133">Transmembrane helix</keyword>
<feature type="transmembrane region" description="Helical" evidence="2">
    <location>
        <begin position="56"/>
        <end position="75"/>
    </location>
</feature>
<dbReference type="SUPFAM" id="SSF48097">
    <property type="entry name" value="Regulator of G-protein signaling, RGS"/>
    <property type="match status" value="1"/>
</dbReference>
<keyword evidence="2" id="KW-0472">Membrane</keyword>
<dbReference type="Proteomes" id="UP000630445">
    <property type="component" value="Unassembled WGS sequence"/>
</dbReference>
<evidence type="ECO:0000313" key="3">
    <source>
        <dbReference type="EMBL" id="KAF7122277.1"/>
    </source>
</evidence>
<evidence type="ECO:0000313" key="5">
    <source>
        <dbReference type="Proteomes" id="UP000630445"/>
    </source>
</evidence>
<dbReference type="CDD" id="cd08734">
    <property type="entry name" value="RGS-like_1"/>
    <property type="match status" value="1"/>
</dbReference>